<dbReference type="PANTHER" id="PTHR42695">
    <property type="entry name" value="GLUTAMINE AMIDOTRANSFERASE YLR126C-RELATED"/>
    <property type="match status" value="1"/>
</dbReference>
<accession>A0ABR7QZE6</accession>
<dbReference type="Gene3D" id="3.40.50.880">
    <property type="match status" value="1"/>
</dbReference>
<dbReference type="InterPro" id="IPR044992">
    <property type="entry name" value="ChyE-like"/>
</dbReference>
<dbReference type="Pfam" id="PF00117">
    <property type="entry name" value="GATase"/>
    <property type="match status" value="1"/>
</dbReference>
<dbReference type="InterPro" id="IPR029062">
    <property type="entry name" value="Class_I_gatase-like"/>
</dbReference>
<proteinExistence type="predicted"/>
<dbReference type="CDD" id="cd01741">
    <property type="entry name" value="GATase1_1"/>
    <property type="match status" value="1"/>
</dbReference>
<dbReference type="NCBIfam" id="NF006098">
    <property type="entry name" value="PRK08250.1"/>
    <property type="match status" value="1"/>
</dbReference>
<keyword evidence="3" id="KW-1185">Reference proteome</keyword>
<sequence>MHIHFIIHEAFEAPGAYEHWAISHKHIMSYSRVYLGELLPDDIDNLDFLIIMGGPQSPSTTQQECAHFNSLAEQSLIRSAIKAGKVVIGVCLGAQLIGEALGAKHEHSPEKEIGKFPIKLTQTGKNHPLFSEFGDDLAVGHWHSDMPGLTKNTQIIAYSEGCPRQILAYDKLVYGFQCHMELTNEVVEQLICHSQNDLSQATKYRFVDTPDQLRAHDYTEMNRKLFTFLDKLTLDYLSS</sequence>
<dbReference type="Proteomes" id="UP000651208">
    <property type="component" value="Unassembled WGS sequence"/>
</dbReference>
<protein>
    <submittedName>
        <fullName evidence="2">Type 1 glutamine amidotransferase</fullName>
    </submittedName>
</protein>
<evidence type="ECO:0000313" key="3">
    <source>
        <dbReference type="Proteomes" id="UP000651208"/>
    </source>
</evidence>
<dbReference type="RefSeq" id="WP_187756028.1">
    <property type="nucleotide sequence ID" value="NZ_JABURY010000019.1"/>
</dbReference>
<evidence type="ECO:0000259" key="1">
    <source>
        <dbReference type="Pfam" id="PF00117"/>
    </source>
</evidence>
<evidence type="ECO:0000313" key="2">
    <source>
        <dbReference type="EMBL" id="MBC9131584.1"/>
    </source>
</evidence>
<dbReference type="SUPFAM" id="SSF52317">
    <property type="entry name" value="Class I glutamine amidotransferase-like"/>
    <property type="match status" value="1"/>
</dbReference>
<comment type="caution">
    <text evidence="2">The sequence shown here is derived from an EMBL/GenBank/DDBJ whole genome shotgun (WGS) entry which is preliminary data.</text>
</comment>
<name>A0ABR7QZE6_9GAMM</name>
<dbReference type="EMBL" id="JABURY010000019">
    <property type="protein sequence ID" value="MBC9131584.1"/>
    <property type="molecule type" value="Genomic_DNA"/>
</dbReference>
<reference evidence="2 3" key="1">
    <citation type="submission" date="2020-06" db="EMBL/GenBank/DDBJ databases">
        <title>Frischella cerana isolated from Apis cerana gut homogenate.</title>
        <authorList>
            <person name="Wolter L.A."/>
            <person name="Suenami S."/>
            <person name="Miyazaki R."/>
        </authorList>
    </citation>
    <scope>NUCLEOTIDE SEQUENCE [LARGE SCALE GENOMIC DNA]</scope>
    <source>
        <strain evidence="2 3">Ac13</strain>
    </source>
</reference>
<dbReference type="InterPro" id="IPR017926">
    <property type="entry name" value="GATASE"/>
</dbReference>
<dbReference type="PANTHER" id="PTHR42695:SF5">
    <property type="entry name" value="GLUTAMINE AMIDOTRANSFERASE YLR126C-RELATED"/>
    <property type="match status" value="1"/>
</dbReference>
<organism evidence="2 3">
    <name type="scientific">Frischella japonica</name>
    <dbReference type="NCBI Taxonomy" id="2741544"/>
    <lineage>
        <taxon>Bacteria</taxon>
        <taxon>Pseudomonadati</taxon>
        <taxon>Pseudomonadota</taxon>
        <taxon>Gammaproteobacteria</taxon>
        <taxon>Orbales</taxon>
        <taxon>Orbaceae</taxon>
        <taxon>Frischella</taxon>
    </lineage>
</organism>
<gene>
    <name evidence="2" type="ORF">FcAc13_09740</name>
</gene>
<feature type="domain" description="Glutamine amidotransferase" evidence="1">
    <location>
        <begin position="44"/>
        <end position="185"/>
    </location>
</feature>
<keyword evidence="2" id="KW-0315">Glutamine amidotransferase</keyword>
<dbReference type="PROSITE" id="PS51273">
    <property type="entry name" value="GATASE_TYPE_1"/>
    <property type="match status" value="1"/>
</dbReference>